<accession>A0AAD2JPD3</accession>
<dbReference type="SUPFAM" id="SSF46894">
    <property type="entry name" value="C-terminal effector domain of the bipartite response regulators"/>
    <property type="match status" value="1"/>
</dbReference>
<evidence type="ECO:0000259" key="8">
    <source>
        <dbReference type="PROSITE" id="PS50043"/>
    </source>
</evidence>
<evidence type="ECO:0000256" key="3">
    <source>
        <dbReference type="ARBA" id="ARBA00023015"/>
    </source>
</evidence>
<reference evidence="10" key="1">
    <citation type="submission" date="2023-08" db="EMBL/GenBank/DDBJ databases">
        <authorList>
            <person name="Audoor S."/>
            <person name="Bilcke G."/>
        </authorList>
    </citation>
    <scope>NUCLEOTIDE SEQUENCE</scope>
</reference>
<evidence type="ECO:0000259" key="9">
    <source>
        <dbReference type="PROSITE" id="PS50110"/>
    </source>
</evidence>
<evidence type="ECO:0000256" key="5">
    <source>
        <dbReference type="ARBA" id="ARBA00023163"/>
    </source>
</evidence>
<feature type="region of interest" description="Disordered" evidence="7">
    <location>
        <begin position="1"/>
        <end position="24"/>
    </location>
</feature>
<protein>
    <recommendedName>
        <fullName evidence="12">Transcriptional regulator ycf27</fullName>
    </recommendedName>
</protein>
<dbReference type="InterPro" id="IPR000792">
    <property type="entry name" value="Tscrpt_reg_LuxR_C"/>
</dbReference>
<evidence type="ECO:0000256" key="4">
    <source>
        <dbReference type="ARBA" id="ARBA00023125"/>
    </source>
</evidence>
<keyword evidence="2" id="KW-0902">Two-component regulatory system</keyword>
<sequence length="298" mass="33634">MCPSIISSISHHSPVSPLRMSTKEDTTKAKNAINATVVEETVYNDKLDQVEPEEELNRKFIQRNKRWVVLVDDEEPIRLAVGDFLYSHGYQVTACADADSMLEVCAKPTVDGALITPDAIVSDIRMPGKDGLELLGLIREDQRLTRIPVILLTAKAMTKDRIDGYKAGADVYLPKPFDPEELLSILDNIITRRKQMSGKNGDLMDLKTDMENIKFIMQQNSQTVVKKTDVFLTDTERDVLELVCKGYTNTEVATKREVAVDSVNRMLTKLYSETGTRTRTELVRWAMKHGYVSTKYKA</sequence>
<evidence type="ECO:0000256" key="6">
    <source>
        <dbReference type="PROSITE-ProRule" id="PRU00169"/>
    </source>
</evidence>
<proteinExistence type="predicted"/>
<evidence type="ECO:0008006" key="12">
    <source>
        <dbReference type="Google" id="ProtNLM"/>
    </source>
</evidence>
<keyword evidence="4" id="KW-0238">DNA-binding</keyword>
<dbReference type="EMBL" id="CAKOGP040002424">
    <property type="protein sequence ID" value="CAJ1969578.1"/>
    <property type="molecule type" value="Genomic_DNA"/>
</dbReference>
<organism evidence="10 11">
    <name type="scientific">Cylindrotheca closterium</name>
    <dbReference type="NCBI Taxonomy" id="2856"/>
    <lineage>
        <taxon>Eukaryota</taxon>
        <taxon>Sar</taxon>
        <taxon>Stramenopiles</taxon>
        <taxon>Ochrophyta</taxon>
        <taxon>Bacillariophyta</taxon>
        <taxon>Bacillariophyceae</taxon>
        <taxon>Bacillariophycidae</taxon>
        <taxon>Bacillariales</taxon>
        <taxon>Bacillariaceae</taxon>
        <taxon>Cylindrotheca</taxon>
    </lineage>
</organism>
<keyword evidence="1 6" id="KW-0597">Phosphoprotein</keyword>
<dbReference type="Pfam" id="PF00196">
    <property type="entry name" value="GerE"/>
    <property type="match status" value="1"/>
</dbReference>
<dbReference type="GO" id="GO:0032993">
    <property type="term" value="C:protein-DNA complex"/>
    <property type="evidence" value="ECO:0007669"/>
    <property type="project" value="TreeGrafter"/>
</dbReference>
<feature type="modified residue" description="4-aspartylphosphate" evidence="6">
    <location>
        <position position="123"/>
    </location>
</feature>
<keyword evidence="11" id="KW-1185">Reference proteome</keyword>
<evidence type="ECO:0000313" key="11">
    <source>
        <dbReference type="Proteomes" id="UP001295423"/>
    </source>
</evidence>
<dbReference type="Gene3D" id="1.10.10.10">
    <property type="entry name" value="Winged helix-like DNA-binding domain superfamily/Winged helix DNA-binding domain"/>
    <property type="match status" value="1"/>
</dbReference>
<dbReference type="PROSITE" id="PS50110">
    <property type="entry name" value="RESPONSE_REGULATORY"/>
    <property type="match status" value="1"/>
</dbReference>
<feature type="domain" description="HTH luxR-type" evidence="8">
    <location>
        <begin position="225"/>
        <end position="290"/>
    </location>
</feature>
<dbReference type="Gene3D" id="3.40.50.2300">
    <property type="match status" value="1"/>
</dbReference>
<dbReference type="InterPro" id="IPR011006">
    <property type="entry name" value="CheY-like_superfamily"/>
</dbReference>
<dbReference type="Pfam" id="PF00072">
    <property type="entry name" value="Response_reg"/>
    <property type="match status" value="1"/>
</dbReference>
<gene>
    <name evidence="10" type="ORF">CYCCA115_LOCUS23782</name>
</gene>
<name>A0AAD2JPD3_9STRA</name>
<feature type="compositionally biased region" description="Low complexity" evidence="7">
    <location>
        <begin position="1"/>
        <end position="17"/>
    </location>
</feature>
<dbReference type="GO" id="GO:0000156">
    <property type="term" value="F:phosphorelay response regulator activity"/>
    <property type="evidence" value="ECO:0007669"/>
    <property type="project" value="TreeGrafter"/>
</dbReference>
<dbReference type="Proteomes" id="UP001295423">
    <property type="component" value="Unassembled WGS sequence"/>
</dbReference>
<dbReference type="PROSITE" id="PS50043">
    <property type="entry name" value="HTH_LUXR_2"/>
    <property type="match status" value="1"/>
</dbReference>
<dbReference type="CDD" id="cd06170">
    <property type="entry name" value="LuxR_C_like"/>
    <property type="match status" value="1"/>
</dbReference>
<evidence type="ECO:0000313" key="10">
    <source>
        <dbReference type="EMBL" id="CAJ1969578.1"/>
    </source>
</evidence>
<dbReference type="InterPro" id="IPR036388">
    <property type="entry name" value="WH-like_DNA-bd_sf"/>
</dbReference>
<evidence type="ECO:0000256" key="2">
    <source>
        <dbReference type="ARBA" id="ARBA00023012"/>
    </source>
</evidence>
<dbReference type="GO" id="GO:0006355">
    <property type="term" value="P:regulation of DNA-templated transcription"/>
    <property type="evidence" value="ECO:0007669"/>
    <property type="project" value="InterPro"/>
</dbReference>
<dbReference type="InterPro" id="IPR001789">
    <property type="entry name" value="Sig_transdc_resp-reg_receiver"/>
</dbReference>
<keyword evidence="5" id="KW-0804">Transcription</keyword>
<evidence type="ECO:0000256" key="7">
    <source>
        <dbReference type="SAM" id="MobiDB-lite"/>
    </source>
</evidence>
<comment type="caution">
    <text evidence="10">The sequence shown here is derived from an EMBL/GenBank/DDBJ whole genome shotgun (WGS) entry which is preliminary data.</text>
</comment>
<dbReference type="GO" id="GO:0000976">
    <property type="term" value="F:transcription cis-regulatory region binding"/>
    <property type="evidence" value="ECO:0007669"/>
    <property type="project" value="TreeGrafter"/>
</dbReference>
<dbReference type="SMART" id="SM00421">
    <property type="entry name" value="HTH_LUXR"/>
    <property type="match status" value="1"/>
</dbReference>
<dbReference type="InterPro" id="IPR016032">
    <property type="entry name" value="Sig_transdc_resp-reg_C-effctor"/>
</dbReference>
<keyword evidence="3" id="KW-0805">Transcription regulation</keyword>
<dbReference type="InterPro" id="IPR039420">
    <property type="entry name" value="WalR-like"/>
</dbReference>
<dbReference type="SUPFAM" id="SSF52172">
    <property type="entry name" value="CheY-like"/>
    <property type="match status" value="1"/>
</dbReference>
<dbReference type="AlphaFoldDB" id="A0AAD2JPD3"/>
<dbReference type="GO" id="GO:0005829">
    <property type="term" value="C:cytosol"/>
    <property type="evidence" value="ECO:0007669"/>
    <property type="project" value="TreeGrafter"/>
</dbReference>
<dbReference type="PANTHER" id="PTHR48111">
    <property type="entry name" value="REGULATOR OF RPOS"/>
    <property type="match status" value="1"/>
</dbReference>
<dbReference type="PANTHER" id="PTHR48111:SF1">
    <property type="entry name" value="TWO-COMPONENT RESPONSE REGULATOR ORR33"/>
    <property type="match status" value="1"/>
</dbReference>
<dbReference type="SMART" id="SM00448">
    <property type="entry name" value="REC"/>
    <property type="match status" value="1"/>
</dbReference>
<evidence type="ECO:0000256" key="1">
    <source>
        <dbReference type="ARBA" id="ARBA00022553"/>
    </source>
</evidence>
<feature type="domain" description="Response regulatory" evidence="9">
    <location>
        <begin position="67"/>
        <end position="190"/>
    </location>
</feature>